<dbReference type="SMART" id="SM00671">
    <property type="entry name" value="SEL1"/>
    <property type="match status" value="3"/>
</dbReference>
<accession>A0AAE9ZGX2</accession>
<feature type="chain" id="PRO_5041977655" evidence="1">
    <location>
        <begin position="29"/>
        <end position="428"/>
    </location>
</feature>
<dbReference type="InterPro" id="IPR036365">
    <property type="entry name" value="PGBD-like_sf"/>
</dbReference>
<dbReference type="EMBL" id="CP118166">
    <property type="protein sequence ID" value="WDI32823.1"/>
    <property type="molecule type" value="Genomic_DNA"/>
</dbReference>
<keyword evidence="1" id="KW-0732">Signal</keyword>
<dbReference type="Proteomes" id="UP001214043">
    <property type="component" value="Chromosome"/>
</dbReference>
<dbReference type="Pfam" id="PF01471">
    <property type="entry name" value="PG_binding_1"/>
    <property type="match status" value="1"/>
</dbReference>
<dbReference type="InterPro" id="IPR006597">
    <property type="entry name" value="Sel1-like"/>
</dbReference>
<dbReference type="KEGG" id="hfl:PUV54_06385"/>
<keyword evidence="4" id="KW-1185">Reference proteome</keyword>
<dbReference type="InterPro" id="IPR002477">
    <property type="entry name" value="Peptidoglycan-bd-like"/>
</dbReference>
<reference evidence="3" key="1">
    <citation type="submission" date="2023-02" db="EMBL/GenBank/DDBJ databases">
        <title>Genome sequence of Hyphococcus flavus.</title>
        <authorList>
            <person name="Rong J.-C."/>
            <person name="Zhao Q."/>
            <person name="Yi M."/>
            <person name="Wu J.-Y."/>
        </authorList>
    </citation>
    <scope>NUCLEOTIDE SEQUENCE</scope>
    <source>
        <strain evidence="3">MCCC 1K03223</strain>
    </source>
</reference>
<dbReference type="SUPFAM" id="SSF47090">
    <property type="entry name" value="PGBD-like"/>
    <property type="match status" value="1"/>
</dbReference>
<dbReference type="PANTHER" id="PTHR11102:SF160">
    <property type="entry name" value="ERAD-ASSOCIATED E3 UBIQUITIN-PROTEIN LIGASE COMPONENT HRD3"/>
    <property type="match status" value="1"/>
</dbReference>
<feature type="signal peptide" evidence="1">
    <location>
        <begin position="1"/>
        <end position="28"/>
    </location>
</feature>
<feature type="domain" description="Peptidoglycan binding-like" evidence="2">
    <location>
        <begin position="259"/>
        <end position="294"/>
    </location>
</feature>
<dbReference type="Pfam" id="PF08238">
    <property type="entry name" value="Sel1"/>
    <property type="match status" value="4"/>
</dbReference>
<dbReference type="AlphaFoldDB" id="A0AAE9ZGX2"/>
<evidence type="ECO:0000313" key="4">
    <source>
        <dbReference type="Proteomes" id="UP001214043"/>
    </source>
</evidence>
<gene>
    <name evidence="3" type="ORF">PUV54_06385</name>
</gene>
<dbReference type="InterPro" id="IPR011990">
    <property type="entry name" value="TPR-like_helical_dom_sf"/>
</dbReference>
<dbReference type="PANTHER" id="PTHR11102">
    <property type="entry name" value="SEL-1-LIKE PROTEIN"/>
    <property type="match status" value="1"/>
</dbReference>
<proteinExistence type="predicted"/>
<organism evidence="3 4">
    <name type="scientific">Hyphococcus flavus</name>
    <dbReference type="NCBI Taxonomy" id="1866326"/>
    <lineage>
        <taxon>Bacteria</taxon>
        <taxon>Pseudomonadati</taxon>
        <taxon>Pseudomonadota</taxon>
        <taxon>Alphaproteobacteria</taxon>
        <taxon>Parvularculales</taxon>
        <taxon>Parvularculaceae</taxon>
        <taxon>Hyphococcus</taxon>
    </lineage>
</organism>
<protein>
    <submittedName>
        <fullName evidence="3">Peptidoglycan-binding protein</fullName>
    </submittedName>
</protein>
<name>A0AAE9ZGX2_9PROT</name>
<evidence type="ECO:0000313" key="3">
    <source>
        <dbReference type="EMBL" id="WDI32823.1"/>
    </source>
</evidence>
<dbReference type="RefSeq" id="WP_274494771.1">
    <property type="nucleotide sequence ID" value="NZ_CP118166.1"/>
</dbReference>
<dbReference type="SUPFAM" id="SSF81901">
    <property type="entry name" value="HCP-like"/>
    <property type="match status" value="2"/>
</dbReference>
<evidence type="ECO:0000256" key="1">
    <source>
        <dbReference type="SAM" id="SignalP"/>
    </source>
</evidence>
<sequence length="428" mass="47409">MLIGKARRMIGGLVAASFLAMATAPAHATYEAGIQAYKNGQYSQALDLWRRFAVAGDIRSKKILGDVYSGKMLEVSEGAATPLEEIPVDNVQALLWYTLAAYHDFSAYQLPTAAEVNAQILAEARLTDIRFRMSSSDVNKAEDLISRTFEAGSAYDIYRLGEMYQKGAGLEKSNTKALQMYSLAKERGVGEASAAYEFLEPLMNPKEIKLALENAEEWQPPLPPEHTGKTRQQEELERLKRELEEIRMADALEAVSDIDVELIQRSLNALGFRAGAVDNSLGPATRGAIRRFQYSTVARDFDMSEEEKQSVVTGVLTPRQTVDLFQDAAQAEHPMSQYVYGIMHVRGIGVEQDGEQAVRWLTAAADHDLSIAHYALGVVYRDGTTGLNEIAPDERKSAYHLARASALGYTPANDALRRLSFEYTRDIQ</sequence>
<evidence type="ECO:0000259" key="2">
    <source>
        <dbReference type="Pfam" id="PF01471"/>
    </source>
</evidence>
<dbReference type="InterPro" id="IPR050767">
    <property type="entry name" value="Sel1_AlgK"/>
</dbReference>
<dbReference type="Gene3D" id="1.25.40.10">
    <property type="entry name" value="Tetratricopeptide repeat domain"/>
    <property type="match status" value="2"/>
</dbReference>